<feature type="domain" description="X8" evidence="6">
    <location>
        <begin position="20"/>
        <end position="106"/>
    </location>
</feature>
<dbReference type="InterPro" id="IPR012946">
    <property type="entry name" value="X8"/>
</dbReference>
<protein>
    <recommendedName>
        <fullName evidence="6">X8 domain-containing protein</fullName>
    </recommendedName>
</protein>
<dbReference type="Pfam" id="PF07983">
    <property type="entry name" value="X8"/>
    <property type="match status" value="1"/>
</dbReference>
<feature type="region of interest" description="Disordered" evidence="4">
    <location>
        <begin position="109"/>
        <end position="156"/>
    </location>
</feature>
<feature type="compositionally biased region" description="Low complexity" evidence="4">
    <location>
        <begin position="114"/>
        <end position="152"/>
    </location>
</feature>
<gene>
    <name evidence="7" type="ORF">CITCOLO1_LOCUS8635</name>
</gene>
<dbReference type="InterPro" id="IPR044788">
    <property type="entry name" value="X8_dom_prot"/>
</dbReference>
<keyword evidence="3 5" id="KW-0732">Signal</keyword>
<dbReference type="Proteomes" id="UP001642487">
    <property type="component" value="Chromosome 3"/>
</dbReference>
<evidence type="ECO:0000313" key="8">
    <source>
        <dbReference type="Proteomes" id="UP001642487"/>
    </source>
</evidence>
<keyword evidence="2" id="KW-0325">Glycoprotein</keyword>
<evidence type="ECO:0000256" key="3">
    <source>
        <dbReference type="ARBA" id="ARBA00022729"/>
    </source>
</evidence>
<dbReference type="Gene3D" id="1.20.58.1040">
    <property type="match status" value="1"/>
</dbReference>
<sequence>MAVFVFLVFVLALTGRSYANYCLCRDGATQQALQKALDYACGAGADCSPILSNGACFQPNTVKDHCNYAVNSYFQRKGQVQGSCDFNGAATPSVTLTASVPSGCVYPSSPSNAGTSPTNSGGTTPTMTPGTPSTTNPGMTPTVFGNGISPSGSGSGFNDGSGGVGFNEKRNLLLAVGLTLWLSVLFLWG</sequence>
<keyword evidence="2" id="KW-0449">Lipoprotein</keyword>
<dbReference type="PANTHER" id="PTHR31044:SF60">
    <property type="entry name" value="PLASMODESMATA CALLOSE-BINDING PROTEIN 4"/>
    <property type="match status" value="1"/>
</dbReference>
<evidence type="ECO:0000256" key="4">
    <source>
        <dbReference type="SAM" id="MobiDB-lite"/>
    </source>
</evidence>
<evidence type="ECO:0000256" key="5">
    <source>
        <dbReference type="SAM" id="SignalP"/>
    </source>
</evidence>
<dbReference type="PANTHER" id="PTHR31044">
    <property type="entry name" value="BETA-1,3 GLUCANASE"/>
    <property type="match status" value="1"/>
</dbReference>
<keyword evidence="2" id="KW-0336">GPI-anchor</keyword>
<proteinExistence type="predicted"/>
<keyword evidence="2" id="KW-0472">Membrane</keyword>
<feature type="signal peptide" evidence="5">
    <location>
        <begin position="1"/>
        <end position="19"/>
    </location>
</feature>
<keyword evidence="8" id="KW-1185">Reference proteome</keyword>
<organism evidence="7 8">
    <name type="scientific">Citrullus colocynthis</name>
    <name type="common">colocynth</name>
    <dbReference type="NCBI Taxonomy" id="252529"/>
    <lineage>
        <taxon>Eukaryota</taxon>
        <taxon>Viridiplantae</taxon>
        <taxon>Streptophyta</taxon>
        <taxon>Embryophyta</taxon>
        <taxon>Tracheophyta</taxon>
        <taxon>Spermatophyta</taxon>
        <taxon>Magnoliopsida</taxon>
        <taxon>eudicotyledons</taxon>
        <taxon>Gunneridae</taxon>
        <taxon>Pentapetalae</taxon>
        <taxon>rosids</taxon>
        <taxon>fabids</taxon>
        <taxon>Cucurbitales</taxon>
        <taxon>Cucurbitaceae</taxon>
        <taxon>Benincaseae</taxon>
        <taxon>Citrullus</taxon>
    </lineage>
</organism>
<name>A0ABP0YDL4_9ROSI</name>
<evidence type="ECO:0000259" key="6">
    <source>
        <dbReference type="SMART" id="SM00768"/>
    </source>
</evidence>
<evidence type="ECO:0000313" key="7">
    <source>
        <dbReference type="EMBL" id="CAK9316762.1"/>
    </source>
</evidence>
<reference evidence="7 8" key="1">
    <citation type="submission" date="2024-03" db="EMBL/GenBank/DDBJ databases">
        <authorList>
            <person name="Gkanogiannis A."/>
            <person name="Becerra Lopez-Lavalle L."/>
        </authorList>
    </citation>
    <scope>NUCLEOTIDE SEQUENCE [LARGE SCALE GENOMIC DNA]</scope>
</reference>
<evidence type="ECO:0000256" key="2">
    <source>
        <dbReference type="ARBA" id="ARBA00022622"/>
    </source>
</evidence>
<dbReference type="SMART" id="SM00768">
    <property type="entry name" value="X8"/>
    <property type="match status" value="1"/>
</dbReference>
<feature type="chain" id="PRO_5045981033" description="X8 domain-containing protein" evidence="5">
    <location>
        <begin position="20"/>
        <end position="189"/>
    </location>
</feature>
<evidence type="ECO:0000256" key="1">
    <source>
        <dbReference type="ARBA" id="ARBA00004609"/>
    </source>
</evidence>
<dbReference type="EMBL" id="OZ021737">
    <property type="protein sequence ID" value="CAK9316762.1"/>
    <property type="molecule type" value="Genomic_DNA"/>
</dbReference>
<comment type="subcellular location">
    <subcellularLocation>
        <location evidence="1">Cell membrane</location>
        <topology evidence="1">Lipid-anchor</topology>
        <topology evidence="1">GPI-anchor</topology>
    </subcellularLocation>
</comment>
<accession>A0ABP0YDL4</accession>